<comment type="caution">
    <text evidence="2">The sequence shown here is derived from an EMBL/GenBank/DDBJ whole genome shotgun (WGS) entry which is preliminary data.</text>
</comment>
<evidence type="ECO:0000313" key="2">
    <source>
        <dbReference type="EMBL" id="OYR32689.1"/>
    </source>
</evidence>
<sequence length="146" mass="16258">MFAVTLAMIFGTIAARGEAQTRSSDSMSATFTICGEGRRVSCVVDGDTFWFQRQKIRIADIDAPELSPPRCPYERENGEAAKQRLLSLLNQGSFSLATVDRDEDQYGRRLRLVTRAGRSIGDILIDEGLARPWGGPRQSWCERTEG</sequence>
<dbReference type="EMBL" id="NNRN01000019">
    <property type="protein sequence ID" value="OYR32689.1"/>
    <property type="molecule type" value="Genomic_DNA"/>
</dbReference>
<evidence type="ECO:0000313" key="3">
    <source>
        <dbReference type="Proteomes" id="UP000216363"/>
    </source>
</evidence>
<proteinExistence type="predicted"/>
<dbReference type="InterPro" id="IPR016071">
    <property type="entry name" value="Staphylococal_nuclease_OB-fold"/>
</dbReference>
<dbReference type="Proteomes" id="UP000216363">
    <property type="component" value="Unassembled WGS sequence"/>
</dbReference>
<feature type="domain" description="TNase-like" evidence="1">
    <location>
        <begin position="39"/>
        <end position="131"/>
    </location>
</feature>
<evidence type="ECO:0000259" key="1">
    <source>
        <dbReference type="PROSITE" id="PS50830"/>
    </source>
</evidence>
<protein>
    <recommendedName>
        <fullName evidence="1">TNase-like domain-containing protein</fullName>
    </recommendedName>
</protein>
<dbReference type="InterPro" id="IPR035437">
    <property type="entry name" value="SNase_OB-fold_sf"/>
</dbReference>
<accession>A0A256GZZ6</accession>
<dbReference type="SUPFAM" id="SSF50199">
    <property type="entry name" value="Staphylococcal nuclease"/>
    <property type="match status" value="1"/>
</dbReference>
<reference evidence="2 3" key="1">
    <citation type="submission" date="2017-07" db="EMBL/GenBank/DDBJ databases">
        <title>Draft genome of Ochrobactrum lupini type strain LUP21.</title>
        <authorList>
            <person name="Krzyzanowska D.M."/>
            <person name="Jafra S."/>
        </authorList>
    </citation>
    <scope>NUCLEOTIDE SEQUENCE [LARGE SCALE GENOMIC DNA]</scope>
    <source>
        <strain evidence="2 3">LUP21</strain>
    </source>
</reference>
<dbReference type="Gene3D" id="2.40.50.90">
    <property type="match status" value="1"/>
</dbReference>
<organism evidence="2 3">
    <name type="scientific">Brucella lupini</name>
    <dbReference type="NCBI Taxonomy" id="255457"/>
    <lineage>
        <taxon>Bacteria</taxon>
        <taxon>Pseudomonadati</taxon>
        <taxon>Pseudomonadota</taxon>
        <taxon>Alphaproteobacteria</taxon>
        <taxon>Hyphomicrobiales</taxon>
        <taxon>Brucellaceae</taxon>
        <taxon>Brucella/Ochrobactrum group</taxon>
        <taxon>Brucella</taxon>
    </lineage>
</organism>
<dbReference type="PROSITE" id="PS50830">
    <property type="entry name" value="TNASE_3"/>
    <property type="match status" value="1"/>
</dbReference>
<dbReference type="AlphaFoldDB" id="A0A256GZZ6"/>
<name>A0A256GZZ6_9HYPH</name>
<gene>
    <name evidence="2" type="ORF">CES86_5569</name>
</gene>
<dbReference type="Pfam" id="PF00565">
    <property type="entry name" value="SNase"/>
    <property type="match status" value="1"/>
</dbReference>